<evidence type="ECO:0000256" key="2">
    <source>
        <dbReference type="ARBA" id="ARBA00022448"/>
    </source>
</evidence>
<dbReference type="InterPro" id="IPR027417">
    <property type="entry name" value="P-loop_NTPase"/>
</dbReference>
<dbReference type="EMBL" id="JBFALK010000029">
    <property type="protein sequence ID" value="MEV0974368.1"/>
    <property type="molecule type" value="Genomic_DNA"/>
</dbReference>
<dbReference type="NCBIfam" id="TIGR01727">
    <property type="entry name" value="oligo_HPY"/>
    <property type="match status" value="1"/>
</dbReference>
<dbReference type="PROSITE" id="PS00211">
    <property type="entry name" value="ABC_TRANSPORTER_1"/>
    <property type="match status" value="1"/>
</dbReference>
<evidence type="ECO:0000313" key="6">
    <source>
        <dbReference type="EMBL" id="MEV0974368.1"/>
    </source>
</evidence>
<keyword evidence="7" id="KW-1185">Reference proteome</keyword>
<dbReference type="InterPro" id="IPR003593">
    <property type="entry name" value="AAA+_ATPase"/>
</dbReference>
<dbReference type="Gene3D" id="3.40.50.300">
    <property type="entry name" value="P-loop containing nucleotide triphosphate hydrolases"/>
    <property type="match status" value="1"/>
</dbReference>
<dbReference type="SUPFAM" id="SSF52540">
    <property type="entry name" value="P-loop containing nucleoside triphosphate hydrolases"/>
    <property type="match status" value="1"/>
</dbReference>
<comment type="caution">
    <text evidence="6">The sequence shown here is derived from an EMBL/GenBank/DDBJ whole genome shotgun (WGS) entry which is preliminary data.</text>
</comment>
<dbReference type="InterPro" id="IPR003439">
    <property type="entry name" value="ABC_transporter-like_ATP-bd"/>
</dbReference>
<dbReference type="PANTHER" id="PTHR43776">
    <property type="entry name" value="TRANSPORT ATP-BINDING PROTEIN"/>
    <property type="match status" value="1"/>
</dbReference>
<dbReference type="GO" id="GO:0005524">
    <property type="term" value="F:ATP binding"/>
    <property type="evidence" value="ECO:0007669"/>
    <property type="project" value="UniProtKB-KW"/>
</dbReference>
<organism evidence="6 7">
    <name type="scientific">Microtetraspora glauca</name>
    <dbReference type="NCBI Taxonomy" id="1996"/>
    <lineage>
        <taxon>Bacteria</taxon>
        <taxon>Bacillati</taxon>
        <taxon>Actinomycetota</taxon>
        <taxon>Actinomycetes</taxon>
        <taxon>Streptosporangiales</taxon>
        <taxon>Streptosporangiaceae</taxon>
        <taxon>Microtetraspora</taxon>
    </lineage>
</organism>
<evidence type="ECO:0000256" key="4">
    <source>
        <dbReference type="ARBA" id="ARBA00022840"/>
    </source>
</evidence>
<dbReference type="InterPro" id="IPR013563">
    <property type="entry name" value="Oligopep_ABC_C"/>
</dbReference>
<reference evidence="6 7" key="1">
    <citation type="submission" date="2024-06" db="EMBL/GenBank/DDBJ databases">
        <title>The Natural Products Discovery Center: Release of the First 8490 Sequenced Strains for Exploring Actinobacteria Biosynthetic Diversity.</title>
        <authorList>
            <person name="Kalkreuter E."/>
            <person name="Kautsar S.A."/>
            <person name="Yang D."/>
            <person name="Bader C.D."/>
            <person name="Teijaro C.N."/>
            <person name="Fluegel L."/>
            <person name="Davis C.M."/>
            <person name="Simpson J.R."/>
            <person name="Lauterbach L."/>
            <person name="Steele A.D."/>
            <person name="Gui C."/>
            <person name="Meng S."/>
            <person name="Li G."/>
            <person name="Viehrig K."/>
            <person name="Ye F."/>
            <person name="Su P."/>
            <person name="Kiefer A.F."/>
            <person name="Nichols A."/>
            <person name="Cepeda A.J."/>
            <person name="Yan W."/>
            <person name="Fan B."/>
            <person name="Jiang Y."/>
            <person name="Adhikari A."/>
            <person name="Zheng C.-J."/>
            <person name="Schuster L."/>
            <person name="Cowan T.M."/>
            <person name="Smanski M.J."/>
            <person name="Chevrette M.G."/>
            <person name="De Carvalho L.P.S."/>
            <person name="Shen B."/>
        </authorList>
    </citation>
    <scope>NUCLEOTIDE SEQUENCE [LARGE SCALE GENOMIC DNA]</scope>
    <source>
        <strain evidence="6 7">NPDC050100</strain>
    </source>
</reference>
<evidence type="ECO:0000256" key="1">
    <source>
        <dbReference type="ARBA" id="ARBA00005417"/>
    </source>
</evidence>
<gene>
    <name evidence="6" type="ORF">AB0I59_37725</name>
</gene>
<dbReference type="InterPro" id="IPR050319">
    <property type="entry name" value="ABC_transp_ATP-bind"/>
</dbReference>
<comment type="similarity">
    <text evidence="1">Belongs to the ABC transporter superfamily.</text>
</comment>
<dbReference type="Proteomes" id="UP001551675">
    <property type="component" value="Unassembled WGS sequence"/>
</dbReference>
<protein>
    <submittedName>
        <fullName evidence="6">ABC transporter ATP-binding protein</fullName>
    </submittedName>
</protein>
<dbReference type="InterPro" id="IPR017871">
    <property type="entry name" value="ABC_transporter-like_CS"/>
</dbReference>
<feature type="domain" description="ABC transporter" evidence="5">
    <location>
        <begin position="15"/>
        <end position="258"/>
    </location>
</feature>
<evidence type="ECO:0000313" key="7">
    <source>
        <dbReference type="Proteomes" id="UP001551675"/>
    </source>
</evidence>
<evidence type="ECO:0000259" key="5">
    <source>
        <dbReference type="PROSITE" id="PS50893"/>
    </source>
</evidence>
<keyword evidence="3" id="KW-0547">Nucleotide-binding</keyword>
<keyword evidence="2" id="KW-0813">Transport</keyword>
<dbReference type="RefSeq" id="WP_061259935.1">
    <property type="nucleotide sequence ID" value="NZ_JBFALK010000029.1"/>
</dbReference>
<dbReference type="Pfam" id="PF08352">
    <property type="entry name" value="oligo_HPY"/>
    <property type="match status" value="1"/>
</dbReference>
<dbReference type="CDD" id="cd03257">
    <property type="entry name" value="ABC_NikE_OppD_transporters"/>
    <property type="match status" value="1"/>
</dbReference>
<dbReference type="PANTHER" id="PTHR43776:SF7">
    <property type="entry name" value="D,D-DIPEPTIDE TRANSPORT ATP-BINDING PROTEIN DDPF-RELATED"/>
    <property type="match status" value="1"/>
</dbReference>
<sequence length="336" mass="36222">MSARAGHQELGEVVLQVKDLRQLYGRGKRAFHAVDGVSFTVFRGETLGLVGESGCGKSTTARAVLGIRPPTAGSVALSGVELTTLRGRALREARSSMQLVFQDPYNSVNPRWTVRQVVAEPLRLARWTSSKARTRVDELLDLVGLDPARFGDRSARQLSGGQAQRVGIARALTTDPELLVCDEAVSALDVSVQAQILNLLDHLKRELSLTTLFISHDLGVVRHVSDRVAVMYKGRIVETGESDQIFQNPQHHYTSLLLHSVLEVGVEPGSATRRPIEVQASQGDPAAGCLFAPRCPGAGDICRTTEPELTPISLSHAAACHFPTGVAGPTRRSTSQ</sequence>
<proteinExistence type="inferred from homology"/>
<evidence type="ECO:0000256" key="3">
    <source>
        <dbReference type="ARBA" id="ARBA00022741"/>
    </source>
</evidence>
<dbReference type="PROSITE" id="PS50893">
    <property type="entry name" value="ABC_TRANSPORTER_2"/>
    <property type="match status" value="1"/>
</dbReference>
<accession>A0ABV3GRV4</accession>
<keyword evidence="4 6" id="KW-0067">ATP-binding</keyword>
<name>A0ABV3GRV4_MICGL</name>
<dbReference type="SMART" id="SM00382">
    <property type="entry name" value="AAA"/>
    <property type="match status" value="1"/>
</dbReference>
<dbReference type="Pfam" id="PF00005">
    <property type="entry name" value="ABC_tran"/>
    <property type="match status" value="1"/>
</dbReference>